<dbReference type="Proteomes" id="UP000435648">
    <property type="component" value="Chromosome"/>
</dbReference>
<dbReference type="GO" id="GO:0003677">
    <property type="term" value="F:DNA binding"/>
    <property type="evidence" value="ECO:0007669"/>
    <property type="project" value="InterPro"/>
</dbReference>
<dbReference type="OrthoDB" id="9797172at2"/>
<organism evidence="2 3">
    <name type="scientific">Stappia indica</name>
    <dbReference type="NCBI Taxonomy" id="538381"/>
    <lineage>
        <taxon>Bacteria</taxon>
        <taxon>Pseudomonadati</taxon>
        <taxon>Pseudomonadota</taxon>
        <taxon>Alphaproteobacteria</taxon>
        <taxon>Hyphomicrobiales</taxon>
        <taxon>Stappiaceae</taxon>
        <taxon>Stappia</taxon>
    </lineage>
</organism>
<dbReference type="CDD" id="cd00093">
    <property type="entry name" value="HTH_XRE"/>
    <property type="match status" value="1"/>
</dbReference>
<dbReference type="EMBL" id="CP046908">
    <property type="protein sequence ID" value="QGZ33929.1"/>
    <property type="molecule type" value="Genomic_DNA"/>
</dbReference>
<evidence type="ECO:0000313" key="2">
    <source>
        <dbReference type="EMBL" id="QGZ33929.1"/>
    </source>
</evidence>
<evidence type="ECO:0000313" key="3">
    <source>
        <dbReference type="Proteomes" id="UP000435648"/>
    </source>
</evidence>
<dbReference type="KEGG" id="siw:GH266_05030"/>
<dbReference type="SUPFAM" id="SSF47413">
    <property type="entry name" value="lambda repressor-like DNA-binding domains"/>
    <property type="match status" value="1"/>
</dbReference>
<dbReference type="Pfam" id="PF01381">
    <property type="entry name" value="HTH_3"/>
    <property type="match status" value="1"/>
</dbReference>
<dbReference type="PROSITE" id="PS50943">
    <property type="entry name" value="HTH_CROC1"/>
    <property type="match status" value="1"/>
</dbReference>
<dbReference type="InterPro" id="IPR001387">
    <property type="entry name" value="Cro/C1-type_HTH"/>
</dbReference>
<proteinExistence type="predicted"/>
<feature type="domain" description="HTH cro/C1-type" evidence="1">
    <location>
        <begin position="6"/>
        <end position="37"/>
    </location>
</feature>
<dbReference type="RefSeq" id="WP_158192919.1">
    <property type="nucleotide sequence ID" value="NZ_CP046908.1"/>
</dbReference>
<dbReference type="AlphaFoldDB" id="A0A857C4Y1"/>
<name>A0A857C4Y1_9HYPH</name>
<dbReference type="Gene3D" id="1.10.260.40">
    <property type="entry name" value="lambda repressor-like DNA-binding domains"/>
    <property type="match status" value="1"/>
</dbReference>
<dbReference type="InterPro" id="IPR010982">
    <property type="entry name" value="Lambda_DNA-bd_dom_sf"/>
</dbReference>
<accession>A0A857C4Y1</accession>
<gene>
    <name evidence="2" type="ORF">GH266_05030</name>
</gene>
<evidence type="ECO:0000259" key="1">
    <source>
        <dbReference type="PROSITE" id="PS50943"/>
    </source>
</evidence>
<sequence>MTPVDLREIRSKLGLNQAGLAAVLGRHPQTISKWERGAEPIPETGELRLALAALLAGLEPVS</sequence>
<dbReference type="SMART" id="SM00530">
    <property type="entry name" value="HTH_XRE"/>
    <property type="match status" value="1"/>
</dbReference>
<protein>
    <submittedName>
        <fullName evidence="2">Helix-turn-helix domain-containing protein</fullName>
    </submittedName>
</protein>
<reference evidence="2 3" key="1">
    <citation type="submission" date="2019-12" db="EMBL/GenBank/DDBJ databases">
        <title>The genome of Stappia indica PHM037.</title>
        <authorList>
            <person name="Kacar D."/>
            <person name="Galan B."/>
            <person name="Canedo L."/>
            <person name="Rodriguez P."/>
            <person name="de la Calle F."/>
            <person name="Garcia J.L."/>
        </authorList>
    </citation>
    <scope>NUCLEOTIDE SEQUENCE [LARGE SCALE GENOMIC DNA]</scope>
    <source>
        <strain evidence="2 3">PHM037</strain>
    </source>
</reference>